<gene>
    <name evidence="1" type="ORF">PXEA_LOCUS28922</name>
</gene>
<name>A0A448XFG7_9PLAT</name>
<dbReference type="AlphaFoldDB" id="A0A448XFG7"/>
<evidence type="ECO:0000313" key="1">
    <source>
        <dbReference type="EMBL" id="VEL35482.1"/>
    </source>
</evidence>
<accession>A0A448XFG7</accession>
<dbReference type="OrthoDB" id="19482at2759"/>
<dbReference type="EMBL" id="CAAALY010249944">
    <property type="protein sequence ID" value="VEL35482.1"/>
    <property type="molecule type" value="Genomic_DNA"/>
</dbReference>
<dbReference type="Proteomes" id="UP000784294">
    <property type="component" value="Unassembled WGS sequence"/>
</dbReference>
<evidence type="ECO:0000313" key="2">
    <source>
        <dbReference type="Proteomes" id="UP000784294"/>
    </source>
</evidence>
<keyword evidence="2" id="KW-1185">Reference proteome</keyword>
<protein>
    <submittedName>
        <fullName evidence="1">Uncharacterized protein</fullName>
    </submittedName>
</protein>
<reference evidence="1" key="1">
    <citation type="submission" date="2018-11" db="EMBL/GenBank/DDBJ databases">
        <authorList>
            <consortium name="Pathogen Informatics"/>
        </authorList>
    </citation>
    <scope>NUCLEOTIDE SEQUENCE</scope>
</reference>
<sequence length="116" mass="12481">MYAAHVSYVHSTDRLDYIANSSTEKGAGDSPEVLRCRDAITVHTAAYADLALAPYFGSLINFVREWETSGCAAGSMNQPQGVCSGDSGNSSIRSVDEREAVVAVKAEEGEPCIWKY</sequence>
<comment type="caution">
    <text evidence="1">The sequence shown here is derived from an EMBL/GenBank/DDBJ whole genome shotgun (WGS) entry which is preliminary data.</text>
</comment>
<proteinExistence type="predicted"/>
<organism evidence="1 2">
    <name type="scientific">Protopolystoma xenopodis</name>
    <dbReference type="NCBI Taxonomy" id="117903"/>
    <lineage>
        <taxon>Eukaryota</taxon>
        <taxon>Metazoa</taxon>
        <taxon>Spiralia</taxon>
        <taxon>Lophotrochozoa</taxon>
        <taxon>Platyhelminthes</taxon>
        <taxon>Monogenea</taxon>
        <taxon>Polyopisthocotylea</taxon>
        <taxon>Polystomatidea</taxon>
        <taxon>Polystomatidae</taxon>
        <taxon>Protopolystoma</taxon>
    </lineage>
</organism>